<proteinExistence type="predicted"/>
<dbReference type="RefSeq" id="WP_142928884.1">
    <property type="nucleotide sequence ID" value="NZ_ML660101.1"/>
</dbReference>
<accession>A0A545T0N3</accession>
<name>A0A545T0N3_9GAMM</name>
<gene>
    <name evidence="1" type="ORF">FKG94_20875</name>
</gene>
<dbReference type="EMBL" id="VHSG01000023">
    <property type="protein sequence ID" value="TQV70783.1"/>
    <property type="molecule type" value="Genomic_DNA"/>
</dbReference>
<reference evidence="1 2" key="1">
    <citation type="submission" date="2019-06" db="EMBL/GenBank/DDBJ databases">
        <title>Whole genome sequence for Cellvibrionaceae sp. R142.</title>
        <authorList>
            <person name="Wang G."/>
        </authorList>
    </citation>
    <scope>NUCLEOTIDE SEQUENCE [LARGE SCALE GENOMIC DNA]</scope>
    <source>
        <strain evidence="1 2">R142</strain>
    </source>
</reference>
<dbReference type="Proteomes" id="UP000319732">
    <property type="component" value="Unassembled WGS sequence"/>
</dbReference>
<keyword evidence="2" id="KW-1185">Reference proteome</keyword>
<evidence type="ECO:0000313" key="2">
    <source>
        <dbReference type="Proteomes" id="UP000319732"/>
    </source>
</evidence>
<protein>
    <submittedName>
        <fullName evidence="1">Uncharacterized protein</fullName>
    </submittedName>
</protein>
<comment type="caution">
    <text evidence="1">The sequence shown here is derived from an EMBL/GenBank/DDBJ whole genome shotgun (WGS) entry which is preliminary data.</text>
</comment>
<dbReference type="AlphaFoldDB" id="A0A545T0N3"/>
<evidence type="ECO:0000313" key="1">
    <source>
        <dbReference type="EMBL" id="TQV70783.1"/>
    </source>
</evidence>
<organism evidence="1 2">
    <name type="scientific">Exilibacterium tricleocarpae</name>
    <dbReference type="NCBI Taxonomy" id="2591008"/>
    <lineage>
        <taxon>Bacteria</taxon>
        <taxon>Pseudomonadati</taxon>
        <taxon>Pseudomonadota</taxon>
        <taxon>Gammaproteobacteria</taxon>
        <taxon>Cellvibrionales</taxon>
        <taxon>Cellvibrionaceae</taxon>
        <taxon>Exilibacterium</taxon>
    </lineage>
</organism>
<sequence>MKKPDEETFQFEELLAQKLHSLYTKAHAREIGRDTYVNDDEYFSVDGFYIQGASLLPTGKNFSSTF</sequence>